<proteinExistence type="predicted"/>
<dbReference type="STRING" id="1121416.SAMN02745220_05175"/>
<dbReference type="InterPro" id="IPR036869">
    <property type="entry name" value="J_dom_sf"/>
</dbReference>
<organism evidence="1 2">
    <name type="scientific">Desulfopila aestuarii DSM 18488</name>
    <dbReference type="NCBI Taxonomy" id="1121416"/>
    <lineage>
        <taxon>Bacteria</taxon>
        <taxon>Pseudomonadati</taxon>
        <taxon>Thermodesulfobacteriota</taxon>
        <taxon>Desulfobulbia</taxon>
        <taxon>Desulfobulbales</taxon>
        <taxon>Desulfocapsaceae</taxon>
        <taxon>Desulfopila</taxon>
    </lineage>
</organism>
<dbReference type="Proteomes" id="UP000184603">
    <property type="component" value="Unassembled WGS sequence"/>
</dbReference>
<accession>A0A1M7YLP7</accession>
<dbReference type="AlphaFoldDB" id="A0A1M7YLP7"/>
<dbReference type="EMBL" id="FRFE01000059">
    <property type="protein sequence ID" value="SHO53509.1"/>
    <property type="molecule type" value="Genomic_DNA"/>
</dbReference>
<evidence type="ECO:0000313" key="1">
    <source>
        <dbReference type="EMBL" id="SHO53509.1"/>
    </source>
</evidence>
<dbReference type="SUPFAM" id="SSF46565">
    <property type="entry name" value="Chaperone J-domain"/>
    <property type="match status" value="1"/>
</dbReference>
<reference evidence="1 2" key="1">
    <citation type="submission" date="2016-12" db="EMBL/GenBank/DDBJ databases">
        <authorList>
            <person name="Song W.-J."/>
            <person name="Kurnit D.M."/>
        </authorList>
    </citation>
    <scope>NUCLEOTIDE SEQUENCE [LARGE SCALE GENOMIC DNA]</scope>
    <source>
        <strain evidence="1 2">DSM 18488</strain>
    </source>
</reference>
<sequence length="236" mass="27315">MNRLEKEDRLFEACRVLFGHEIELSREFLCYLQDEGVTSAFRKKAMEVHPDRALISGFSKQHCQDEFVSLQTACHVLRRHIASRNNPPRREIYSAKPQDNQYLQPNDLPAEKLLFGRFLYRMGVIEWRQLLMALTWQKSGRPRIGELGISLGFLDRNSVVAILKKSVKTGPFGVTAQGMGFLTASEVHELLLRQKRQEKKIGQFFVEKGLLSTRELSILLGKCKAHNRQIELLYER</sequence>
<gene>
    <name evidence="1" type="ORF">SAMN02745220_05175</name>
</gene>
<protein>
    <recommendedName>
        <fullName evidence="3">J domain-containing protein</fullName>
    </recommendedName>
</protein>
<name>A0A1M7YLP7_9BACT</name>
<evidence type="ECO:0000313" key="2">
    <source>
        <dbReference type="Proteomes" id="UP000184603"/>
    </source>
</evidence>
<evidence type="ECO:0008006" key="3">
    <source>
        <dbReference type="Google" id="ProtNLM"/>
    </source>
</evidence>
<keyword evidence="2" id="KW-1185">Reference proteome</keyword>